<dbReference type="Gene3D" id="3.40.50.300">
    <property type="entry name" value="P-loop containing nucleotide triphosphate hydrolases"/>
    <property type="match status" value="1"/>
</dbReference>
<reference evidence="1 2" key="2">
    <citation type="submission" date="2018-11" db="EMBL/GenBank/DDBJ databases">
        <authorList>
            <consortium name="Pathogen Informatics"/>
        </authorList>
    </citation>
    <scope>NUCLEOTIDE SEQUENCE [LARGE SCALE GENOMIC DNA]</scope>
</reference>
<proteinExistence type="predicted"/>
<evidence type="ECO:0000313" key="1">
    <source>
        <dbReference type="EMBL" id="VDK71091.1"/>
    </source>
</evidence>
<dbReference type="WBParaSite" id="ASIM_0002026701-mRNA-1">
    <property type="protein sequence ID" value="ASIM_0002026701-mRNA-1"/>
    <property type="gene ID" value="ASIM_0002026701"/>
</dbReference>
<dbReference type="AlphaFoldDB" id="A0A0M3KH03"/>
<evidence type="ECO:0000313" key="3">
    <source>
        <dbReference type="WBParaSite" id="ASIM_0002026701-mRNA-1"/>
    </source>
</evidence>
<keyword evidence="2" id="KW-1185">Reference proteome</keyword>
<evidence type="ECO:0000313" key="2">
    <source>
        <dbReference type="Proteomes" id="UP000267096"/>
    </source>
</evidence>
<dbReference type="InterPro" id="IPR027417">
    <property type="entry name" value="P-loop_NTPase"/>
</dbReference>
<protein>
    <submittedName>
        <fullName evidence="3">PRK domain-containing protein</fullName>
    </submittedName>
</protein>
<sequence>MNALLERIHEQAMESITADVIMVQGSSFFHSHKLRNQLDYKVYLHSDSDKRLANYLTYTKGHQSFETAMQKYFEEVKPKDSSTLQSEEHADFKVQKADAEEVKGFVSEELKLLGLIIKDLCLAKKGDGSVADL</sequence>
<name>A0A0M3KH03_ANISI</name>
<reference evidence="3" key="1">
    <citation type="submission" date="2017-02" db="UniProtKB">
        <authorList>
            <consortium name="WormBaseParasite"/>
        </authorList>
    </citation>
    <scope>IDENTIFICATION</scope>
</reference>
<accession>A0A0M3KH03</accession>
<organism evidence="3">
    <name type="scientific">Anisakis simplex</name>
    <name type="common">Herring worm</name>
    <dbReference type="NCBI Taxonomy" id="6269"/>
    <lineage>
        <taxon>Eukaryota</taxon>
        <taxon>Metazoa</taxon>
        <taxon>Ecdysozoa</taxon>
        <taxon>Nematoda</taxon>
        <taxon>Chromadorea</taxon>
        <taxon>Rhabditida</taxon>
        <taxon>Spirurina</taxon>
        <taxon>Ascaridomorpha</taxon>
        <taxon>Ascaridoidea</taxon>
        <taxon>Anisakidae</taxon>
        <taxon>Anisakis</taxon>
        <taxon>Anisakis simplex complex</taxon>
    </lineage>
</organism>
<dbReference type="EMBL" id="UYRR01037663">
    <property type="protein sequence ID" value="VDK71091.1"/>
    <property type="molecule type" value="Genomic_DNA"/>
</dbReference>
<dbReference type="Proteomes" id="UP000267096">
    <property type="component" value="Unassembled WGS sequence"/>
</dbReference>
<gene>
    <name evidence="1" type="ORF">ASIM_LOCUS19650</name>
</gene>